<dbReference type="RefSeq" id="XP_005536647.1">
    <property type="nucleotide sequence ID" value="XM_005536590.1"/>
</dbReference>
<sequence>MSPHRTLEGHRRGASLGTGWLVPVQRQSRRVVSVKPLEHAPRRFVNLTYPPQKRVAKRRARPAAGNLLRAQTGAHVDGKAVAPEGTVALCLSNGHGEDLVAAQVLRALYHHTSSWLHVDVLPLVGIGSAYMRLAQELALELHQEPATSNASAMPNRVPSLCLLQPRATLPSGGFIYARPWALLRDIAAGLFRIVIGQWRRSRYWLHEKSTQVPAYMLRSVRFVVLAVGDVWPLFLAVQSGVQHGVFIGTAKSDLYLQSPAGEWLFMQPYPHRWTSDRWVYGLNTSEASRFCLGAAARAPGWHARLQGCWRFLRLLLLDVQYAVFMYRRYRIWRAPFFWRLARLFEALLTGSSVYLPWERWLMRRLGTAGVYVRDQLTARNLSRLDVPRVAPYALNPMLDDLTETADIESHRVHDAEPFLVVAVLPGSRAPEAYRNWERMLSELEQALTNADDIRLSLEVPVASTLDCACLGGLAQKLGWHPTNHSTEDASRDSADVTQESTGEMLYASGGHRLRFWSSQSSSESSLVTGNPLKLCLQRADLVFACAGTATEQAVGLGKPVITSPGRGPQFTRGFWEAQGRLLGPSVILADPQREHGDAVSKAVLRVCSALRDTAQRASICAFLREQAALVMGQAGAADYIAQSILQQLDKNQEDYVVGLA</sequence>
<keyword evidence="2" id="KW-1185">Reference proteome</keyword>
<evidence type="ECO:0000313" key="1">
    <source>
        <dbReference type="EMBL" id="BAM80611.1"/>
    </source>
</evidence>
<evidence type="ECO:0000313" key="2">
    <source>
        <dbReference type="Proteomes" id="UP000007014"/>
    </source>
</evidence>
<dbReference type="GeneID" id="16994266"/>
<dbReference type="KEGG" id="cme:CYME_CMK268C"/>
<proteinExistence type="predicted"/>
<dbReference type="OrthoDB" id="1877448at2759"/>
<reference evidence="1 2" key="2">
    <citation type="journal article" date="2007" name="BMC Biol.">
        <title>A 100%-complete sequence reveals unusually simple genomic features in the hot-spring red alga Cyanidioschyzon merolae.</title>
        <authorList>
            <person name="Nozaki H."/>
            <person name="Takano H."/>
            <person name="Misumi O."/>
            <person name="Terasawa K."/>
            <person name="Matsuzaki M."/>
            <person name="Maruyama S."/>
            <person name="Nishida K."/>
            <person name="Yagisawa F."/>
            <person name="Yoshida Y."/>
            <person name="Fujiwara T."/>
            <person name="Takio S."/>
            <person name="Tamura K."/>
            <person name="Chung S.J."/>
            <person name="Nakamura S."/>
            <person name="Kuroiwa H."/>
            <person name="Tanaka K."/>
            <person name="Sato N."/>
            <person name="Kuroiwa T."/>
        </authorList>
    </citation>
    <scope>NUCLEOTIDE SEQUENCE [LARGE SCALE GENOMIC DNA]</scope>
    <source>
        <strain evidence="1 2">10D</strain>
    </source>
</reference>
<dbReference type="PANTHER" id="PTHR39517">
    <property type="entry name" value="SLL0192 PROTEIN"/>
    <property type="match status" value="1"/>
</dbReference>
<dbReference type="EMBL" id="AP006493">
    <property type="protein sequence ID" value="BAM80611.1"/>
    <property type="molecule type" value="Genomic_DNA"/>
</dbReference>
<dbReference type="Proteomes" id="UP000007014">
    <property type="component" value="Chromosome 11"/>
</dbReference>
<dbReference type="Gramene" id="CMK268CT">
    <property type="protein sequence ID" value="CMK268CT"/>
    <property type="gene ID" value="CMK268C"/>
</dbReference>
<organism evidence="1 2">
    <name type="scientific">Cyanidioschyzon merolae (strain NIES-3377 / 10D)</name>
    <name type="common">Unicellular red alga</name>
    <dbReference type="NCBI Taxonomy" id="280699"/>
    <lineage>
        <taxon>Eukaryota</taxon>
        <taxon>Rhodophyta</taxon>
        <taxon>Bangiophyceae</taxon>
        <taxon>Cyanidiales</taxon>
        <taxon>Cyanidiaceae</taxon>
        <taxon>Cyanidioschyzon</taxon>
    </lineage>
</organism>
<dbReference type="PANTHER" id="PTHR39517:SF1">
    <property type="entry name" value="LIPID-A-DISACCHARIDE SYNTHASE"/>
    <property type="match status" value="1"/>
</dbReference>
<evidence type="ECO:0008006" key="3">
    <source>
        <dbReference type="Google" id="ProtNLM"/>
    </source>
</evidence>
<name>M1USE9_CYAM1</name>
<dbReference type="HOGENOM" id="CLU_035659_0_0_1"/>
<dbReference type="AlphaFoldDB" id="M1USE9"/>
<gene>
    <name evidence="1" type="ORF">CYME_CMK268C</name>
</gene>
<protein>
    <recommendedName>
        <fullName evidence="3">Lipid-A-disaccharide synthase</fullName>
    </recommendedName>
</protein>
<dbReference type="STRING" id="280699.M1USE9"/>
<reference evidence="1 2" key="1">
    <citation type="journal article" date="2004" name="Nature">
        <title>Genome sequence of the ultrasmall unicellular red alga Cyanidioschyzon merolae 10D.</title>
        <authorList>
            <person name="Matsuzaki M."/>
            <person name="Misumi O."/>
            <person name="Shin-i T."/>
            <person name="Maruyama S."/>
            <person name="Takahara M."/>
            <person name="Miyagishima S."/>
            <person name="Mori T."/>
            <person name="Nishida K."/>
            <person name="Yagisawa F."/>
            <person name="Nishida K."/>
            <person name="Yoshida Y."/>
            <person name="Nishimura Y."/>
            <person name="Nakao S."/>
            <person name="Kobayashi T."/>
            <person name="Momoyama Y."/>
            <person name="Higashiyama T."/>
            <person name="Minoda A."/>
            <person name="Sano M."/>
            <person name="Nomoto H."/>
            <person name="Oishi K."/>
            <person name="Hayashi H."/>
            <person name="Ohta F."/>
            <person name="Nishizaka S."/>
            <person name="Haga S."/>
            <person name="Miura S."/>
            <person name="Morishita T."/>
            <person name="Kabeya Y."/>
            <person name="Terasawa K."/>
            <person name="Suzuki Y."/>
            <person name="Ishii Y."/>
            <person name="Asakawa S."/>
            <person name="Takano H."/>
            <person name="Ohta N."/>
            <person name="Kuroiwa H."/>
            <person name="Tanaka K."/>
            <person name="Shimizu N."/>
            <person name="Sugano S."/>
            <person name="Sato N."/>
            <person name="Nozaki H."/>
            <person name="Ogasawara N."/>
            <person name="Kohara Y."/>
            <person name="Kuroiwa T."/>
        </authorList>
    </citation>
    <scope>NUCLEOTIDE SEQUENCE [LARGE SCALE GENOMIC DNA]</scope>
    <source>
        <strain evidence="1 2">10D</strain>
    </source>
</reference>
<dbReference type="InterPro" id="IPR019994">
    <property type="entry name" value="Lipid-A-disac_synthase-rel_put"/>
</dbReference>
<accession>M1USE9</accession>